<dbReference type="AlphaFoldDB" id="A0A560J0T4"/>
<dbReference type="InterPro" id="IPR050698">
    <property type="entry name" value="MBL"/>
</dbReference>
<comment type="caution">
    <text evidence="2">The sequence shown here is derived from an EMBL/GenBank/DDBJ whole genome shotgun (WGS) entry which is preliminary data.</text>
</comment>
<accession>A0A560J0T4</accession>
<organism evidence="2 3">
    <name type="scientific">Bradyrhizobium sacchari</name>
    <dbReference type="NCBI Taxonomy" id="1399419"/>
    <lineage>
        <taxon>Bacteria</taxon>
        <taxon>Pseudomonadati</taxon>
        <taxon>Pseudomonadota</taxon>
        <taxon>Alphaproteobacteria</taxon>
        <taxon>Hyphomicrobiales</taxon>
        <taxon>Nitrobacteraceae</taxon>
        <taxon>Bradyrhizobium</taxon>
    </lineage>
</organism>
<protein>
    <submittedName>
        <fullName evidence="2">Putative mRNA 3-end processing factor</fullName>
    </submittedName>
</protein>
<evidence type="ECO:0000313" key="2">
    <source>
        <dbReference type="EMBL" id="TWB81201.1"/>
    </source>
</evidence>
<dbReference type="Proteomes" id="UP000315914">
    <property type="component" value="Unassembled WGS sequence"/>
</dbReference>
<dbReference type="InterPro" id="IPR026360">
    <property type="entry name" value="Xnuc_lig_assoc"/>
</dbReference>
<dbReference type="Gene3D" id="3.60.15.10">
    <property type="entry name" value="Ribonuclease Z/Hydroxyacylglutathione hydrolase-like"/>
    <property type="match status" value="1"/>
</dbReference>
<evidence type="ECO:0000259" key="1">
    <source>
        <dbReference type="SMART" id="SM00849"/>
    </source>
</evidence>
<dbReference type="InterPro" id="IPR036866">
    <property type="entry name" value="RibonucZ/Hydroxyglut_hydro"/>
</dbReference>
<dbReference type="STRING" id="1399419.A5906_19850"/>
<proteinExistence type="predicted"/>
<gene>
    <name evidence="2" type="ORF">FBZ95_102420</name>
</gene>
<dbReference type="EMBL" id="VITW01000002">
    <property type="protein sequence ID" value="TWB81201.1"/>
    <property type="molecule type" value="Genomic_DNA"/>
</dbReference>
<dbReference type="GO" id="GO:0004521">
    <property type="term" value="F:RNA endonuclease activity"/>
    <property type="evidence" value="ECO:0007669"/>
    <property type="project" value="TreeGrafter"/>
</dbReference>
<keyword evidence="3" id="KW-1185">Reference proteome</keyword>
<dbReference type="PANTHER" id="PTHR11203:SF49">
    <property type="entry name" value="BLL1145 PROTEIN"/>
    <property type="match status" value="1"/>
</dbReference>
<dbReference type="SMART" id="SM00849">
    <property type="entry name" value="Lactamase_B"/>
    <property type="match status" value="1"/>
</dbReference>
<dbReference type="NCBIfam" id="TIGR04122">
    <property type="entry name" value="Xnuc_lig_assoc"/>
    <property type="match status" value="1"/>
</dbReference>
<feature type="domain" description="Metallo-beta-lactamase" evidence="1">
    <location>
        <begin position="7"/>
        <end position="190"/>
    </location>
</feature>
<dbReference type="SUPFAM" id="SSF56281">
    <property type="entry name" value="Metallo-hydrolase/oxidoreductase"/>
    <property type="match status" value="1"/>
</dbReference>
<evidence type="ECO:0000313" key="3">
    <source>
        <dbReference type="Proteomes" id="UP000315914"/>
    </source>
</evidence>
<dbReference type="PANTHER" id="PTHR11203">
    <property type="entry name" value="CLEAVAGE AND POLYADENYLATION SPECIFICITY FACTOR FAMILY MEMBER"/>
    <property type="match status" value="1"/>
</dbReference>
<sequence>MWVTRRCGVATYISGMRPQDILLPAAAGLCCKPGGFHIDPVRPVERAVITHGHSDHARAGHGAVLATQETLDMMRLRYGENFAGSTQAIRYGEEIRLGDVSVKFHPAGHVLGSAQIAVTCKDTCIVASGDYKDAPDPTCAPFELVPCDVFITEATFGLPVFRHGDASDEVKKLLASVALFPERAHLVGAYSLGKAQRVIALLRQAGYDAPIYLHGAMETITGYYQSRGIDLGDLMSVKGVKKAALAGTITLAPPSATSDLWTRRFPDPVTAFASGWMRVRARARQRGIELPLVISDHADWDGLTATIAATGAGEIWVTHGQEDALVHWCRSKGLKAQPLDLVGYGDEEESETPLTDEAEA</sequence>
<reference evidence="2 3" key="1">
    <citation type="submission" date="2019-06" db="EMBL/GenBank/DDBJ databases">
        <title>Genomic Encyclopedia of Type Strains, Phase IV (KMG-V): Genome sequencing to study the core and pangenomes of soil and plant-associated prokaryotes.</title>
        <authorList>
            <person name="Whitman W."/>
        </authorList>
    </citation>
    <scope>NUCLEOTIDE SEQUENCE [LARGE SCALE GENOMIC DNA]</scope>
    <source>
        <strain evidence="2 3">BR 10556</strain>
    </source>
</reference>
<name>A0A560J0T4_9BRAD</name>
<dbReference type="InterPro" id="IPR001279">
    <property type="entry name" value="Metallo-B-lactamas"/>
</dbReference>